<dbReference type="Proteomes" id="UP000676511">
    <property type="component" value="Chromosome"/>
</dbReference>
<dbReference type="InterPro" id="IPR025736">
    <property type="entry name" value="PucR_C-HTH_dom"/>
</dbReference>
<accession>A0A9X0WP50</accession>
<reference evidence="2" key="1">
    <citation type="submission" date="2016-12" db="EMBL/GenBank/DDBJ databases">
        <title>Draft genome of Streptococcus lactarius CCUG 66490T type strain.</title>
        <authorList>
            <person name="Salva-Serra F."/>
            <person name="Engstrom-Jakobsson H."/>
            <person name="Thorell K."/>
            <person name="Gomila M."/>
            <person name="Gonzales-Siles L."/>
            <person name="Busquets A."/>
            <person name="Jaen-Luchoro D."/>
            <person name="Karlsson R."/>
            <person name="Kristiansson E."/>
            <person name="Moore E."/>
        </authorList>
    </citation>
    <scope>NUCLEOTIDE SEQUENCE</scope>
    <source>
        <strain evidence="2">CCUG 66490</strain>
    </source>
</reference>
<evidence type="ECO:0000313" key="3">
    <source>
        <dbReference type="EMBL" id="QUB39211.1"/>
    </source>
</evidence>
<dbReference type="AlphaFoldDB" id="A0A9X0WP50"/>
<evidence type="ECO:0000259" key="1">
    <source>
        <dbReference type="Pfam" id="PF13556"/>
    </source>
</evidence>
<dbReference type="PANTHER" id="PTHR33744">
    <property type="entry name" value="CARBOHYDRATE DIACID REGULATOR"/>
    <property type="match status" value="1"/>
</dbReference>
<proteinExistence type="predicted"/>
<dbReference type="EMBL" id="MRXX01000013">
    <property type="protein sequence ID" value="MBK4780281.1"/>
    <property type="molecule type" value="Genomic_DNA"/>
</dbReference>
<dbReference type="EMBL" id="CP072329">
    <property type="protein sequence ID" value="QUB39211.1"/>
    <property type="molecule type" value="Genomic_DNA"/>
</dbReference>
<gene>
    <name evidence="2" type="ORF">BTU61_08795</name>
    <name evidence="3" type="ORF">J4854_01795</name>
</gene>
<keyword evidence="4" id="KW-1185">Reference proteome</keyword>
<dbReference type="RefSeq" id="WP_200773218.1">
    <property type="nucleotide sequence ID" value="NZ_CP072329.1"/>
</dbReference>
<evidence type="ECO:0000313" key="4">
    <source>
        <dbReference type="Proteomes" id="UP000676511"/>
    </source>
</evidence>
<sequence>MDILDWFPEGEILEHPVQKSGTVTLALPSHRWLLLPEEQLTDREQRLLQLLTDQVVNVPTDPWYRYLLEGQGDLPIPLKKLQVLHCHLTHAQAEGLASWLEMMRLLFPNYVTDFQVGSQDILFILDQSQFYSVAAILRDTLSAMEYDFNLGMVLVLGQVWPIQAGLPLTTLVQAERAVIQTWGYKDRISAVHRFSQLYLWALNESIEELATIKQGLHQLISSQDQLEEIILALWDNAAVVTKAAQQLYLHRNSLQYKIDKWEELTGLSLKELTDLSLCYQVILEDHL</sequence>
<feature type="domain" description="PucR C-terminal helix-turn-helix" evidence="1">
    <location>
        <begin position="231"/>
        <end position="274"/>
    </location>
</feature>
<dbReference type="Pfam" id="PF13556">
    <property type="entry name" value="HTH_30"/>
    <property type="match status" value="1"/>
</dbReference>
<reference evidence="3 4" key="2">
    <citation type="submission" date="2021-03" db="EMBL/GenBank/DDBJ databases">
        <title>Human Oral Microbial Genomes.</title>
        <authorList>
            <person name="Johnston C.D."/>
            <person name="Chen T."/>
            <person name="Dewhirst F.E."/>
        </authorList>
    </citation>
    <scope>NUCLEOTIDE SEQUENCE [LARGE SCALE GENOMIC DNA]</scope>
    <source>
        <strain evidence="3 4">CCUG 66490</strain>
    </source>
</reference>
<dbReference type="InterPro" id="IPR051448">
    <property type="entry name" value="CdaR-like_regulators"/>
</dbReference>
<organism evidence="2 5">
    <name type="scientific">Streptococcus lactarius</name>
    <dbReference type="NCBI Taxonomy" id="684066"/>
    <lineage>
        <taxon>Bacteria</taxon>
        <taxon>Bacillati</taxon>
        <taxon>Bacillota</taxon>
        <taxon>Bacilli</taxon>
        <taxon>Lactobacillales</taxon>
        <taxon>Streptococcaceae</taxon>
        <taxon>Streptococcus</taxon>
    </lineage>
</organism>
<protein>
    <submittedName>
        <fullName evidence="3">Helix-turn-helix domain-containing protein</fullName>
    </submittedName>
    <submittedName>
        <fullName evidence="2">Regulator</fullName>
    </submittedName>
</protein>
<dbReference type="InterPro" id="IPR042070">
    <property type="entry name" value="PucR_C-HTH_sf"/>
</dbReference>
<evidence type="ECO:0000313" key="5">
    <source>
        <dbReference type="Proteomes" id="UP001138780"/>
    </source>
</evidence>
<dbReference type="Gene3D" id="1.10.10.2840">
    <property type="entry name" value="PucR C-terminal helix-turn-helix domain"/>
    <property type="match status" value="1"/>
</dbReference>
<name>A0A9X0WP50_9STRE</name>
<evidence type="ECO:0000313" key="2">
    <source>
        <dbReference type="EMBL" id="MBK4780281.1"/>
    </source>
</evidence>
<dbReference type="PANTHER" id="PTHR33744:SF15">
    <property type="entry name" value="CARBOHYDRATE DIACID REGULATOR"/>
    <property type="match status" value="1"/>
</dbReference>
<dbReference type="Proteomes" id="UP001138780">
    <property type="component" value="Unassembled WGS sequence"/>
</dbReference>